<feature type="region of interest" description="Disordered" evidence="1">
    <location>
        <begin position="249"/>
        <end position="274"/>
    </location>
</feature>
<proteinExistence type="predicted"/>
<reference evidence="3 4" key="1">
    <citation type="journal article" date="2011" name="J. Bacteriol.">
        <title>Genome Sequence of the Probiotic Strain Bifidobacterium animalis subsp. lactis CNCM I-2494.</title>
        <authorList>
            <person name="Chervaux C."/>
            <person name="Grimaldi C."/>
            <person name="Bolotin A."/>
            <person name="Quinquis B."/>
            <person name="Legrain-Raspaud S."/>
            <person name="van Hylckama Vlieg J.E."/>
            <person name="Denariaz G."/>
            <person name="Smokvina T."/>
        </authorList>
    </citation>
    <scope>NUCLEOTIDE SEQUENCE [LARGE SCALE GENOMIC DNA]</scope>
    <source>
        <strain evidence="3 4">CNCM I-2494</strain>
    </source>
</reference>
<feature type="domain" description="DUF3071" evidence="2">
    <location>
        <begin position="22"/>
        <end position="185"/>
    </location>
</feature>
<feature type="region of interest" description="Disordered" evidence="1">
    <location>
        <begin position="294"/>
        <end position="444"/>
    </location>
</feature>
<sequence>MFTFFDDDEGVKMGTGSFPAAQFDHVTPDGDLVFTADGMPFLVRVDDTFERAMLEAKQIRSEKRITTAVHQQRTLPISQIQSLIRAGADPEHIARQYELSEVIVRRFATSIEAEKKYAIEQFLRVRAPKESKVRTLSELIDRTLAAARVRPESVQWKATRRGLEPWRISATFISAGHRIHAEWSWNMHDNTVVCINNAASKLIGEMGSVTGASFDDAGTQTALDEALPSSVDLPGDSARSARIEQTMRAWNGSGNEEPSNEQETLTTNETEARTATDTARAADAYAHATMDAMPEDAGTTPAEEASQSESAPSAVEEPVQKGTDTSSQSDSPHSDDAPEPAPSQEHRPDEPSQLRKRVPISALYPKQKAPAQFTPKNTGAQRPAIKPDAVQSQPEQHGDDDTPTQQQPQVHRNTSEQHSPHRSNRASMPSWDEIMFGKDPHKHD</sequence>
<dbReference type="InterPro" id="IPR047682">
    <property type="entry name" value="SepH-like"/>
</dbReference>
<dbReference type="KEGG" id="bnm:BALAC2494_00151"/>
<feature type="compositionally biased region" description="Basic and acidic residues" evidence="1">
    <location>
        <begin position="344"/>
        <end position="353"/>
    </location>
</feature>
<evidence type="ECO:0000259" key="2">
    <source>
        <dbReference type="Pfam" id="PF11268"/>
    </source>
</evidence>
<evidence type="ECO:0000256" key="1">
    <source>
        <dbReference type="SAM" id="MobiDB-lite"/>
    </source>
</evidence>
<accession>A0A806FIS1</accession>
<dbReference type="RefSeq" id="WP_004217616.1">
    <property type="nucleotide sequence ID" value="NC_017215.1"/>
</dbReference>
<dbReference type="Pfam" id="PF11268">
    <property type="entry name" value="DUF3071"/>
    <property type="match status" value="1"/>
</dbReference>
<organism evidence="3 4">
    <name type="scientific">Bifidobacterium animalis subsp. lactis CNCM I-2494</name>
    <dbReference type="NCBI Taxonomy" id="1042403"/>
    <lineage>
        <taxon>Bacteria</taxon>
        <taxon>Bacillati</taxon>
        <taxon>Actinomycetota</taxon>
        <taxon>Actinomycetes</taxon>
        <taxon>Bifidobacteriales</taxon>
        <taxon>Bifidobacteriaceae</taxon>
        <taxon>Bifidobacterium</taxon>
    </lineage>
</organism>
<feature type="compositionally biased region" description="Low complexity" evidence="1">
    <location>
        <begin position="261"/>
        <end position="274"/>
    </location>
</feature>
<feature type="compositionally biased region" description="Low complexity" evidence="1">
    <location>
        <begin position="301"/>
        <end position="317"/>
    </location>
</feature>
<dbReference type="Proteomes" id="UP000008394">
    <property type="component" value="Chromosome"/>
</dbReference>
<evidence type="ECO:0000313" key="3">
    <source>
        <dbReference type="EMBL" id="AEK30543.1"/>
    </source>
</evidence>
<dbReference type="InterPro" id="IPR021421">
    <property type="entry name" value="DUF3071"/>
</dbReference>
<gene>
    <name evidence="3" type="ORF">BALAC2494_00151</name>
</gene>
<feature type="compositionally biased region" description="Polar residues" evidence="1">
    <location>
        <begin position="322"/>
        <end position="331"/>
    </location>
</feature>
<dbReference type="EMBL" id="CP002915">
    <property type="protein sequence ID" value="AEK30543.1"/>
    <property type="molecule type" value="Genomic_DNA"/>
</dbReference>
<dbReference type="NCBIfam" id="NF040712">
    <property type="entry name" value="SepH"/>
    <property type="match status" value="1"/>
</dbReference>
<evidence type="ECO:0000313" key="4">
    <source>
        <dbReference type="Proteomes" id="UP000008394"/>
    </source>
</evidence>
<dbReference type="AlphaFoldDB" id="A0A806FIS1"/>
<feature type="compositionally biased region" description="Basic and acidic residues" evidence="1">
    <location>
        <begin position="435"/>
        <end position="444"/>
    </location>
</feature>
<name>A0A806FIS1_BIFAN</name>
<protein>
    <submittedName>
        <fullName evidence="3">Hypothetical cytosolic protein</fullName>
    </submittedName>
</protein>